<dbReference type="GO" id="GO:0000724">
    <property type="term" value="P:double-strand break repair via homologous recombination"/>
    <property type="evidence" value="ECO:0007669"/>
    <property type="project" value="TreeGrafter"/>
</dbReference>
<dbReference type="GO" id="GO:0003677">
    <property type="term" value="F:DNA binding"/>
    <property type="evidence" value="ECO:0007669"/>
    <property type="project" value="UniProtKB-KW"/>
</dbReference>
<keyword evidence="3" id="KW-0413">Isomerase</keyword>
<sequence>MFTEKYSKREDNLSLEVLHNMNKMFLATTVKDNLVPAGAESGSCASLPERSFVMDTPEVVEQPCAAAAMVTTEEAALVEEEEPEERFIVILQYQDDRRMVPAYSLRNLRVLAEDMFQGDGRATLFLQDMIIDPLLTLRDIVQMEPPRPTIESKRLGSEAIIVDASLISEIKKEDILKKEICDILCSDSWQKEITHIFIDEAHCVVQWGHEFRPDYMKISKLRSVFPGAKFVALTATATKLTIKEITDILQMKSFTTISACVDRPNVQITVIKRLPSAGGKNTAEESFKQVMESVVRSLCNDAENFPKAIMYSKLKWCGNGYNMVCQEAAKESDPNAVIHRVSQYHSACTDQMKKIIVDDMAKVNGNISLLFATEAYGMGADAPNIRRIIHYGPPTSIETYMQEIGRAGRDGLQSEAVLYFNNNDLGSNTPVRDEVKQFCRLKSCRKQFLCEHFDWECVASLIKHNCCDICKIDCNCIDCLSNSAFDDIGIAEDDIEGTPSQLQSLLAAYF</sequence>
<dbReference type="Gene3D" id="3.40.50.300">
    <property type="entry name" value="P-loop containing nucleotide triphosphate hydrolases"/>
    <property type="match status" value="2"/>
</dbReference>
<dbReference type="PROSITE" id="PS51192">
    <property type="entry name" value="HELICASE_ATP_BIND_1"/>
    <property type="match status" value="1"/>
</dbReference>
<dbReference type="PANTHER" id="PTHR13710">
    <property type="entry name" value="DNA HELICASE RECQ FAMILY MEMBER"/>
    <property type="match status" value="1"/>
</dbReference>
<dbReference type="EMBL" id="CACVKT020007130">
    <property type="protein sequence ID" value="CAC5405749.1"/>
    <property type="molecule type" value="Genomic_DNA"/>
</dbReference>
<dbReference type="InterPro" id="IPR014001">
    <property type="entry name" value="Helicase_ATP-bd"/>
</dbReference>
<dbReference type="Pfam" id="PF00271">
    <property type="entry name" value="Helicase_C"/>
    <property type="match status" value="1"/>
</dbReference>
<dbReference type="PROSITE" id="PS51194">
    <property type="entry name" value="HELICASE_CTER"/>
    <property type="match status" value="1"/>
</dbReference>
<proteinExistence type="inferred from homology"/>
<keyword evidence="11" id="KW-1185">Reference proteome</keyword>
<gene>
    <name evidence="10" type="ORF">MCOR_39406</name>
</gene>
<dbReference type="GO" id="GO:0009378">
    <property type="term" value="F:four-way junction helicase activity"/>
    <property type="evidence" value="ECO:0007669"/>
    <property type="project" value="TreeGrafter"/>
</dbReference>
<feature type="domain" description="Helicase C-terminal" evidence="9">
    <location>
        <begin position="286"/>
        <end position="456"/>
    </location>
</feature>
<reference evidence="10 11" key="1">
    <citation type="submission" date="2020-06" db="EMBL/GenBank/DDBJ databases">
        <authorList>
            <person name="Li R."/>
            <person name="Bekaert M."/>
        </authorList>
    </citation>
    <scope>NUCLEOTIDE SEQUENCE [LARGE SCALE GENOMIC DNA]</scope>
    <source>
        <strain evidence="11">wild</strain>
    </source>
</reference>
<comment type="similarity">
    <text evidence="1">Belongs to the helicase family. RecQ subfamily.</text>
</comment>
<dbReference type="EC" id="5.6.2.4" evidence="6"/>
<dbReference type="InterPro" id="IPR001650">
    <property type="entry name" value="Helicase_C-like"/>
</dbReference>
<dbReference type="OrthoDB" id="10261556at2759"/>
<evidence type="ECO:0000256" key="3">
    <source>
        <dbReference type="ARBA" id="ARBA00023235"/>
    </source>
</evidence>
<evidence type="ECO:0000259" key="9">
    <source>
        <dbReference type="PROSITE" id="PS51194"/>
    </source>
</evidence>
<name>A0A6J8DCT4_MYTCO</name>
<evidence type="ECO:0000256" key="2">
    <source>
        <dbReference type="ARBA" id="ARBA00023125"/>
    </source>
</evidence>
<dbReference type="GO" id="GO:0005694">
    <property type="term" value="C:chromosome"/>
    <property type="evidence" value="ECO:0007669"/>
    <property type="project" value="TreeGrafter"/>
</dbReference>
<keyword evidence="2" id="KW-0238">DNA-binding</keyword>
<evidence type="ECO:0000256" key="5">
    <source>
        <dbReference type="ARBA" id="ARBA00034617"/>
    </source>
</evidence>
<evidence type="ECO:0000256" key="6">
    <source>
        <dbReference type="ARBA" id="ARBA00034808"/>
    </source>
</evidence>
<dbReference type="GO" id="GO:0016787">
    <property type="term" value="F:hydrolase activity"/>
    <property type="evidence" value="ECO:0007669"/>
    <property type="project" value="UniProtKB-KW"/>
</dbReference>
<dbReference type="InterPro" id="IPR027417">
    <property type="entry name" value="P-loop_NTPase"/>
</dbReference>
<evidence type="ECO:0000313" key="11">
    <source>
        <dbReference type="Proteomes" id="UP000507470"/>
    </source>
</evidence>
<dbReference type="SMART" id="SM00490">
    <property type="entry name" value="HELICc"/>
    <property type="match status" value="1"/>
</dbReference>
<dbReference type="SUPFAM" id="SSF52540">
    <property type="entry name" value="P-loop containing nucleoside triphosphate hydrolases"/>
    <property type="match status" value="1"/>
</dbReference>
<evidence type="ECO:0000259" key="8">
    <source>
        <dbReference type="PROSITE" id="PS51192"/>
    </source>
</evidence>
<organism evidence="10 11">
    <name type="scientific">Mytilus coruscus</name>
    <name type="common">Sea mussel</name>
    <dbReference type="NCBI Taxonomy" id="42192"/>
    <lineage>
        <taxon>Eukaryota</taxon>
        <taxon>Metazoa</taxon>
        <taxon>Spiralia</taxon>
        <taxon>Lophotrochozoa</taxon>
        <taxon>Mollusca</taxon>
        <taxon>Bivalvia</taxon>
        <taxon>Autobranchia</taxon>
        <taxon>Pteriomorphia</taxon>
        <taxon>Mytilida</taxon>
        <taxon>Mytiloidea</taxon>
        <taxon>Mytilidae</taxon>
        <taxon>Mytilinae</taxon>
        <taxon>Mytilus</taxon>
    </lineage>
</organism>
<accession>A0A6J8DCT4</accession>
<dbReference type="GO" id="GO:0043138">
    <property type="term" value="F:3'-5' DNA helicase activity"/>
    <property type="evidence" value="ECO:0007669"/>
    <property type="project" value="UniProtKB-EC"/>
</dbReference>
<dbReference type="PANTHER" id="PTHR13710:SF153">
    <property type="entry name" value="RECQ-LIKE DNA HELICASE BLM"/>
    <property type="match status" value="1"/>
</dbReference>
<dbReference type="GO" id="GO:0005634">
    <property type="term" value="C:nucleus"/>
    <property type="evidence" value="ECO:0007669"/>
    <property type="project" value="TreeGrafter"/>
</dbReference>
<keyword evidence="10" id="KW-0378">Hydrolase</keyword>
<protein>
    <recommendedName>
        <fullName evidence="6">DNA 3'-5' helicase</fullName>
        <ecNumber evidence="6">5.6.2.4</ecNumber>
    </recommendedName>
    <alternativeName>
        <fullName evidence="7">DNA 3'-5' helicase BLM</fullName>
    </alternativeName>
</protein>
<evidence type="ECO:0000313" key="10">
    <source>
        <dbReference type="EMBL" id="CAC5405749.1"/>
    </source>
</evidence>
<comment type="catalytic activity">
    <reaction evidence="5">
        <text>Couples ATP hydrolysis with the unwinding of duplex DNA by translocating in the 3'-5' direction.</text>
        <dbReference type="EC" id="5.6.2.4"/>
    </reaction>
</comment>
<keyword evidence="4" id="KW-0539">Nucleus</keyword>
<dbReference type="Proteomes" id="UP000507470">
    <property type="component" value="Unassembled WGS sequence"/>
</dbReference>
<evidence type="ECO:0000256" key="1">
    <source>
        <dbReference type="ARBA" id="ARBA00005446"/>
    </source>
</evidence>
<feature type="domain" description="Helicase ATP-binding" evidence="8">
    <location>
        <begin position="160"/>
        <end position="255"/>
    </location>
</feature>
<dbReference type="GO" id="GO:0005737">
    <property type="term" value="C:cytoplasm"/>
    <property type="evidence" value="ECO:0007669"/>
    <property type="project" value="TreeGrafter"/>
</dbReference>
<evidence type="ECO:0000256" key="7">
    <source>
        <dbReference type="ARBA" id="ARBA00044542"/>
    </source>
</evidence>
<evidence type="ECO:0000256" key="4">
    <source>
        <dbReference type="ARBA" id="ARBA00023242"/>
    </source>
</evidence>
<dbReference type="AlphaFoldDB" id="A0A6J8DCT4"/>